<accession>A0AAV9VQG8</accession>
<keyword evidence="2" id="KW-1185">Reference proteome</keyword>
<gene>
    <name evidence="1" type="ORF">TWF481_003161</name>
</gene>
<protein>
    <submittedName>
        <fullName evidence="1">Uncharacterized protein</fullName>
    </submittedName>
</protein>
<evidence type="ECO:0000313" key="1">
    <source>
        <dbReference type="EMBL" id="KAK6495133.1"/>
    </source>
</evidence>
<dbReference type="AlphaFoldDB" id="A0AAV9VQG8"/>
<proteinExistence type="predicted"/>
<sequence>MAEVDHKLYLAGIPDGFTFTITEVMPIGREDDGGYSWKTAFKCANGQRVDRTHSWRGSHFEVSPKTNDGYIGCSVLRTPEARFAPKYGMRSYIQIRFKITGKHTPPEAEQVDLDAKVIKGTIMIYMAIVGDSVASVITYTLDGGDPILALIDINGNDKPPAEGVYAPDLYFVFGVTALGGMVRVGLNATVKEGGRPGARDLDSLLGNIDGKFWDAGGDNCYGISEVSV</sequence>
<dbReference type="EMBL" id="JAVHJL010000013">
    <property type="protein sequence ID" value="KAK6495133.1"/>
    <property type="molecule type" value="Genomic_DNA"/>
</dbReference>
<evidence type="ECO:0000313" key="2">
    <source>
        <dbReference type="Proteomes" id="UP001370758"/>
    </source>
</evidence>
<dbReference type="Proteomes" id="UP001370758">
    <property type="component" value="Unassembled WGS sequence"/>
</dbReference>
<reference evidence="1 2" key="1">
    <citation type="submission" date="2023-08" db="EMBL/GenBank/DDBJ databases">
        <authorList>
            <person name="Palmer J.M."/>
        </authorList>
    </citation>
    <scope>NUCLEOTIDE SEQUENCE [LARGE SCALE GENOMIC DNA]</scope>
    <source>
        <strain evidence="1 2">TWF481</strain>
    </source>
</reference>
<organism evidence="1 2">
    <name type="scientific">Arthrobotrys musiformis</name>
    <dbReference type="NCBI Taxonomy" id="47236"/>
    <lineage>
        <taxon>Eukaryota</taxon>
        <taxon>Fungi</taxon>
        <taxon>Dikarya</taxon>
        <taxon>Ascomycota</taxon>
        <taxon>Pezizomycotina</taxon>
        <taxon>Orbiliomycetes</taxon>
        <taxon>Orbiliales</taxon>
        <taxon>Orbiliaceae</taxon>
        <taxon>Arthrobotrys</taxon>
    </lineage>
</organism>
<name>A0AAV9VQG8_9PEZI</name>
<comment type="caution">
    <text evidence="1">The sequence shown here is derived from an EMBL/GenBank/DDBJ whole genome shotgun (WGS) entry which is preliminary data.</text>
</comment>